<dbReference type="RefSeq" id="WP_007474926.1">
    <property type="nucleotide sequence ID" value="NZ_ABCJ01000006.1"/>
</dbReference>
<dbReference type="InterPro" id="IPR041492">
    <property type="entry name" value="HAD_2"/>
</dbReference>
<comment type="pathway">
    <text evidence="2">Organic acid metabolism; glycolate biosynthesis; glycolate from 2-phosphoglycolate: step 1/1.</text>
</comment>
<evidence type="ECO:0000256" key="4">
    <source>
        <dbReference type="ARBA" id="ARBA00013078"/>
    </source>
</evidence>
<evidence type="ECO:0000256" key="1">
    <source>
        <dbReference type="ARBA" id="ARBA00000830"/>
    </source>
</evidence>
<dbReference type="SFLD" id="SFLDG01135">
    <property type="entry name" value="C1.5.6:_HAD__Beta-PGM__Phospha"/>
    <property type="match status" value="1"/>
</dbReference>
<dbReference type="SUPFAM" id="SSF56784">
    <property type="entry name" value="HAD-like"/>
    <property type="match status" value="1"/>
</dbReference>
<dbReference type="EMBL" id="ABCJ01000006">
    <property type="protein sequence ID" value="EDM23405.1"/>
    <property type="molecule type" value="Genomic_DNA"/>
</dbReference>
<dbReference type="NCBIfam" id="NF009695">
    <property type="entry name" value="PRK13222.1-2"/>
    <property type="match status" value="1"/>
</dbReference>
<dbReference type="GO" id="GO:0005829">
    <property type="term" value="C:cytosol"/>
    <property type="evidence" value="ECO:0007669"/>
    <property type="project" value="TreeGrafter"/>
</dbReference>
<reference evidence="5 6" key="1">
    <citation type="journal article" date="2011" name="Stand. Genomic Sci.">
        <title>Draft genome sequence of Caminibacter mediatlanticus strain TB-2, an epsilonproteobacterium isolated from a deep-sea hydrothermal vent.</title>
        <authorList>
            <person name="Giovannelli D."/>
            <person name="Ferriera S."/>
            <person name="Johnson J."/>
            <person name="Kravitz S."/>
            <person name="Perez-Rodriguez I."/>
            <person name="Ricci J."/>
            <person name="O'Brien C."/>
            <person name="Voordeckers J.W."/>
            <person name="Bini E."/>
            <person name="Vetriani C."/>
        </authorList>
    </citation>
    <scope>NUCLEOTIDE SEQUENCE [LARGE SCALE GENOMIC DNA]</scope>
    <source>
        <strain evidence="5 6">TB-2</strain>
    </source>
</reference>
<dbReference type="EC" id="3.1.3.18" evidence="4"/>
<dbReference type="SFLD" id="SFLDS00003">
    <property type="entry name" value="Haloacid_Dehalogenase"/>
    <property type="match status" value="1"/>
</dbReference>
<evidence type="ECO:0000256" key="2">
    <source>
        <dbReference type="ARBA" id="ARBA00004818"/>
    </source>
</evidence>
<comment type="caution">
    <text evidence="5">The sequence shown here is derived from an EMBL/GenBank/DDBJ whole genome shotgun (WGS) entry which is preliminary data.</text>
</comment>
<evidence type="ECO:0000313" key="5">
    <source>
        <dbReference type="EMBL" id="EDM23405.1"/>
    </source>
</evidence>
<gene>
    <name evidence="5" type="ORF">CMTB2_09075</name>
</gene>
<dbReference type="GO" id="GO:0008967">
    <property type="term" value="F:phosphoglycolate phosphatase activity"/>
    <property type="evidence" value="ECO:0007669"/>
    <property type="project" value="UniProtKB-EC"/>
</dbReference>
<dbReference type="Gene3D" id="3.40.50.1000">
    <property type="entry name" value="HAD superfamily/HAD-like"/>
    <property type="match status" value="1"/>
</dbReference>
<dbReference type="Proteomes" id="UP000003288">
    <property type="component" value="Unassembled WGS sequence"/>
</dbReference>
<dbReference type="NCBIfam" id="TIGR01549">
    <property type="entry name" value="HAD-SF-IA-v1"/>
    <property type="match status" value="1"/>
</dbReference>
<dbReference type="FunFam" id="3.40.50.1000:FF:000022">
    <property type="entry name" value="Phosphoglycolate phosphatase"/>
    <property type="match status" value="1"/>
</dbReference>
<comment type="similarity">
    <text evidence="3">Belongs to the HAD-like hydrolase superfamily. CbbY/CbbZ/Gph/YieH family.</text>
</comment>
<dbReference type="Pfam" id="PF13419">
    <property type="entry name" value="HAD_2"/>
    <property type="match status" value="1"/>
</dbReference>
<dbReference type="PANTHER" id="PTHR43434">
    <property type="entry name" value="PHOSPHOGLYCOLATE PHOSPHATASE"/>
    <property type="match status" value="1"/>
</dbReference>
<dbReference type="Gene3D" id="1.10.150.240">
    <property type="entry name" value="Putative phosphatase, domain 2"/>
    <property type="match status" value="1"/>
</dbReference>
<dbReference type="InterPro" id="IPR036412">
    <property type="entry name" value="HAD-like_sf"/>
</dbReference>
<name>A0AAI9F255_9BACT</name>
<dbReference type="AlphaFoldDB" id="A0AAI9F255"/>
<organism evidence="5 6">
    <name type="scientific">Caminibacter mediatlanticus TB-2</name>
    <dbReference type="NCBI Taxonomy" id="391592"/>
    <lineage>
        <taxon>Bacteria</taxon>
        <taxon>Pseudomonadati</taxon>
        <taxon>Campylobacterota</taxon>
        <taxon>Epsilonproteobacteria</taxon>
        <taxon>Nautiliales</taxon>
        <taxon>Nautiliaceae</taxon>
        <taxon>Caminibacter</taxon>
    </lineage>
</organism>
<sequence length="214" mass="24509">MLLLFDLDGTLIDSAKDLATSINYMLKTLNKKTYDEKIITKWIGNGGEVLIKRALSGGMEIKEIDEKEFLKAKEIFFNHYKNNLANNTTIYDGVIETLKNLPYKKVIITNKPHEFVKPILEKLNLIEYFDGYFGGDYFEEKKPSPLPLLKVCEIYKTPIQKAIMIGDSKNDILAGKKANIKTIAVDYGYNQGEDIKTYNPDIIINDFRKLLEVI</sequence>
<evidence type="ECO:0000313" key="6">
    <source>
        <dbReference type="Proteomes" id="UP000003288"/>
    </source>
</evidence>
<dbReference type="InterPro" id="IPR006439">
    <property type="entry name" value="HAD-SF_hydro_IA"/>
</dbReference>
<dbReference type="GO" id="GO:0006281">
    <property type="term" value="P:DNA repair"/>
    <property type="evidence" value="ECO:0007669"/>
    <property type="project" value="TreeGrafter"/>
</dbReference>
<comment type="catalytic activity">
    <reaction evidence="1">
        <text>2-phosphoglycolate + H2O = glycolate + phosphate</text>
        <dbReference type="Rhea" id="RHEA:14369"/>
        <dbReference type="ChEBI" id="CHEBI:15377"/>
        <dbReference type="ChEBI" id="CHEBI:29805"/>
        <dbReference type="ChEBI" id="CHEBI:43474"/>
        <dbReference type="ChEBI" id="CHEBI:58033"/>
        <dbReference type="EC" id="3.1.3.18"/>
    </reaction>
</comment>
<protein>
    <recommendedName>
        <fullName evidence="4">phosphoglycolate phosphatase</fullName>
        <ecNumber evidence="4">3.1.3.18</ecNumber>
    </recommendedName>
</protein>
<dbReference type="InterPro" id="IPR023214">
    <property type="entry name" value="HAD_sf"/>
</dbReference>
<dbReference type="InterPro" id="IPR023198">
    <property type="entry name" value="PGP-like_dom2"/>
</dbReference>
<proteinExistence type="inferred from homology"/>
<dbReference type="SFLD" id="SFLDG01129">
    <property type="entry name" value="C1.5:_HAD__Beta-PGM__Phosphata"/>
    <property type="match status" value="1"/>
</dbReference>
<accession>A0AAI9F255</accession>
<evidence type="ECO:0000256" key="3">
    <source>
        <dbReference type="ARBA" id="ARBA00006171"/>
    </source>
</evidence>
<dbReference type="PANTHER" id="PTHR43434:SF1">
    <property type="entry name" value="PHOSPHOGLYCOLATE PHOSPHATASE"/>
    <property type="match status" value="1"/>
</dbReference>
<dbReference type="InterPro" id="IPR050155">
    <property type="entry name" value="HAD-like_hydrolase_sf"/>
</dbReference>